<evidence type="ECO:0000259" key="1">
    <source>
        <dbReference type="PROSITE" id="PS50943"/>
    </source>
</evidence>
<dbReference type="EMBL" id="CP118615">
    <property type="protein sequence ID" value="WDZ82801.1"/>
    <property type="molecule type" value="Genomic_DNA"/>
</dbReference>
<dbReference type="RefSeq" id="WP_275029135.1">
    <property type="nucleotide sequence ID" value="NZ_CP118615.1"/>
</dbReference>
<dbReference type="Gene3D" id="1.10.260.40">
    <property type="entry name" value="lambda repressor-like DNA-binding domains"/>
    <property type="match status" value="1"/>
</dbReference>
<evidence type="ECO:0000313" key="3">
    <source>
        <dbReference type="Proteomes" id="UP001219605"/>
    </source>
</evidence>
<protein>
    <submittedName>
        <fullName evidence="2">Helix-turn-helix transcriptional regulator</fullName>
    </submittedName>
</protein>
<dbReference type="PROSITE" id="PS50943">
    <property type="entry name" value="HTH_CROC1"/>
    <property type="match status" value="1"/>
</dbReference>
<feature type="domain" description="HTH cro/C1-type" evidence="1">
    <location>
        <begin position="11"/>
        <end position="64"/>
    </location>
</feature>
<accession>A0ABY7ZJ43</accession>
<organism evidence="2 3">
    <name type="scientific">Micromonospora cathayae</name>
    <dbReference type="NCBI Taxonomy" id="3028804"/>
    <lineage>
        <taxon>Bacteria</taxon>
        <taxon>Bacillati</taxon>
        <taxon>Actinomycetota</taxon>
        <taxon>Actinomycetes</taxon>
        <taxon>Micromonosporales</taxon>
        <taxon>Micromonosporaceae</taxon>
        <taxon>Micromonospora</taxon>
    </lineage>
</organism>
<reference evidence="2 3" key="1">
    <citation type="submission" date="2023-02" db="EMBL/GenBank/DDBJ databases">
        <authorList>
            <person name="Mo P."/>
        </authorList>
    </citation>
    <scope>NUCLEOTIDE SEQUENCE [LARGE SCALE GENOMIC DNA]</scope>
    <source>
        <strain evidence="2 3">HUAS 3</strain>
    </source>
</reference>
<evidence type="ECO:0000313" key="2">
    <source>
        <dbReference type="EMBL" id="WDZ82801.1"/>
    </source>
</evidence>
<name>A0ABY7ZJ43_9ACTN</name>
<dbReference type="Pfam" id="PF13560">
    <property type="entry name" value="HTH_31"/>
    <property type="match status" value="1"/>
</dbReference>
<gene>
    <name evidence="2" type="ORF">PVK37_20265</name>
</gene>
<sequence>MSASSRFSARLREVLKEQGITYRALAARTYYGKSYLHDLAHGRKPPTMEVARRLDDALHTGNELATLAMTVDGGRWTIDRMLGWRQCDAEQLAEQLVSTGPTPENASALAHQWLIADPPQRYELSAGRRVGLGTVVHVERRVHQLRRLDDHVGGAETHAMVTAELAVTADLLREGSHSELVSRRLLSVIADLCQLAGFVAEDAGLVTEARRYYLAGLRAAHAGGDPASAANCLSTLSYLEANIGDRREAVTLARSAHAGGRQSAEATGQALLLERVAWAHARAGDPDLAERALGAVEEVYADRDPDAAPPWAYWLTPDEVEIMTGRVWTELRRPLRSVPILERVTARYGQDVPRETSLYLTWLAESLVQAGEIEQATDAAQRALDLARRAQSHRAVRRVAELRRILTETAPNAAAVSDFLDLSADLSAVRTSS</sequence>
<dbReference type="SMART" id="SM00530">
    <property type="entry name" value="HTH_XRE"/>
    <property type="match status" value="1"/>
</dbReference>
<dbReference type="InterPro" id="IPR010982">
    <property type="entry name" value="Lambda_DNA-bd_dom_sf"/>
</dbReference>
<dbReference type="Gene3D" id="1.25.40.10">
    <property type="entry name" value="Tetratricopeptide repeat domain"/>
    <property type="match status" value="1"/>
</dbReference>
<dbReference type="InterPro" id="IPR001387">
    <property type="entry name" value="Cro/C1-type_HTH"/>
</dbReference>
<dbReference type="Proteomes" id="UP001219605">
    <property type="component" value="Chromosome"/>
</dbReference>
<proteinExistence type="predicted"/>
<dbReference type="CDD" id="cd00093">
    <property type="entry name" value="HTH_XRE"/>
    <property type="match status" value="1"/>
</dbReference>
<dbReference type="InterPro" id="IPR011990">
    <property type="entry name" value="TPR-like_helical_dom_sf"/>
</dbReference>
<dbReference type="SUPFAM" id="SSF48452">
    <property type="entry name" value="TPR-like"/>
    <property type="match status" value="1"/>
</dbReference>
<keyword evidence="3" id="KW-1185">Reference proteome</keyword>
<dbReference type="SUPFAM" id="SSF47413">
    <property type="entry name" value="lambda repressor-like DNA-binding domains"/>
    <property type="match status" value="1"/>
</dbReference>